<protein>
    <recommendedName>
        <fullName evidence="4">Lipoxygenase domain-containing protein</fullName>
    </recommendedName>
</protein>
<dbReference type="Gene3D" id="1.20.245.10">
    <property type="entry name" value="Lipoxygenase-1, Domain 5"/>
    <property type="match status" value="1"/>
</dbReference>
<evidence type="ECO:0000313" key="5">
    <source>
        <dbReference type="EMBL" id="ESW07502.1"/>
    </source>
</evidence>
<proteinExistence type="predicted"/>
<dbReference type="EMBL" id="CM002297">
    <property type="protein sequence ID" value="ESW07502.1"/>
    <property type="molecule type" value="Genomic_DNA"/>
</dbReference>
<reference evidence="6" key="1">
    <citation type="journal article" date="2014" name="Nat. Genet.">
        <title>A reference genome for common bean and genome-wide analysis of dual domestications.</title>
        <authorList>
            <person name="Schmutz J."/>
            <person name="McClean P.E."/>
            <person name="Mamidi S."/>
            <person name="Wu G.A."/>
            <person name="Cannon S.B."/>
            <person name="Grimwood J."/>
            <person name="Jenkins J."/>
            <person name="Shu S."/>
            <person name="Song Q."/>
            <person name="Chavarro C."/>
            <person name="Torres-Torres M."/>
            <person name="Geffroy V."/>
            <person name="Moghaddam S.M."/>
            <person name="Gao D."/>
            <person name="Abernathy B."/>
            <person name="Barry K."/>
            <person name="Blair M."/>
            <person name="Brick M.A."/>
            <person name="Chovatia M."/>
            <person name="Gepts P."/>
            <person name="Goodstein D.M."/>
            <person name="Gonzales M."/>
            <person name="Hellsten U."/>
            <person name="Hyten D.L."/>
            <person name="Jia G."/>
            <person name="Kelly J.D."/>
            <person name="Kudrna D."/>
            <person name="Lee R."/>
            <person name="Richard M.M."/>
            <person name="Miklas P.N."/>
            <person name="Osorno J.M."/>
            <person name="Rodrigues J."/>
            <person name="Thareau V."/>
            <person name="Urrea C.A."/>
            <person name="Wang M."/>
            <person name="Yu Y."/>
            <person name="Zhang M."/>
            <person name="Wing R.A."/>
            <person name="Cregan P.B."/>
            <person name="Rokhsar D.S."/>
            <person name="Jackson S.A."/>
        </authorList>
    </citation>
    <scope>NUCLEOTIDE SEQUENCE [LARGE SCALE GENOMIC DNA]</scope>
    <source>
        <strain evidence="6">cv. G19833</strain>
    </source>
</reference>
<dbReference type="SUPFAM" id="SSF48484">
    <property type="entry name" value="Lipoxigenase"/>
    <property type="match status" value="1"/>
</dbReference>
<accession>V7APB5</accession>
<keyword evidence="1" id="KW-0479">Metal-binding</keyword>
<dbReference type="eggNOG" id="ENOG502QQSP">
    <property type="taxonomic scope" value="Eukaryota"/>
</dbReference>
<evidence type="ECO:0000256" key="3">
    <source>
        <dbReference type="ARBA" id="ARBA00023002"/>
    </source>
</evidence>
<evidence type="ECO:0000313" key="6">
    <source>
        <dbReference type="Proteomes" id="UP000000226"/>
    </source>
</evidence>
<evidence type="ECO:0000256" key="2">
    <source>
        <dbReference type="ARBA" id="ARBA00022964"/>
    </source>
</evidence>
<gene>
    <name evidence="5" type="ORF">PHAVU_010G135100g</name>
</gene>
<dbReference type="OMA" id="VQHHDDT"/>
<dbReference type="InterPro" id="IPR036226">
    <property type="entry name" value="LipOase_C_sf"/>
</dbReference>
<evidence type="ECO:0000259" key="4">
    <source>
        <dbReference type="PROSITE" id="PS51393"/>
    </source>
</evidence>
<evidence type="ECO:0000256" key="1">
    <source>
        <dbReference type="ARBA" id="ARBA00022723"/>
    </source>
</evidence>
<dbReference type="GO" id="GO:0016702">
    <property type="term" value="F:oxidoreductase activity, acting on single donors with incorporation of molecular oxygen, incorporation of two atoms of oxygen"/>
    <property type="evidence" value="ECO:0007669"/>
    <property type="project" value="InterPro"/>
</dbReference>
<dbReference type="Proteomes" id="UP000000226">
    <property type="component" value="Chromosome 10"/>
</dbReference>
<dbReference type="InterPro" id="IPR013819">
    <property type="entry name" value="LipOase_C"/>
</dbReference>
<dbReference type="GO" id="GO:0034440">
    <property type="term" value="P:lipid oxidation"/>
    <property type="evidence" value="ECO:0007669"/>
    <property type="project" value="InterPro"/>
</dbReference>
<keyword evidence="6" id="KW-1185">Reference proteome</keyword>
<dbReference type="PANTHER" id="PTHR11771">
    <property type="entry name" value="LIPOXYGENASE"/>
    <property type="match status" value="1"/>
</dbReference>
<keyword evidence="2" id="KW-0223">Dioxygenase</keyword>
<dbReference type="OrthoDB" id="407298at2759"/>
<dbReference type="AlphaFoldDB" id="V7APB5"/>
<dbReference type="PROSITE" id="PS51393">
    <property type="entry name" value="LIPOXYGENASE_3"/>
    <property type="match status" value="1"/>
</dbReference>
<name>V7APB5_PHAVU</name>
<dbReference type="Gramene" id="ESW07502">
    <property type="protein sequence ID" value="ESW07502"/>
    <property type="gene ID" value="PHAVU_010G135100g"/>
</dbReference>
<dbReference type="STRING" id="3885.V7APB5"/>
<feature type="domain" description="Lipoxygenase" evidence="4">
    <location>
        <begin position="1"/>
        <end position="93"/>
    </location>
</feature>
<keyword evidence="3" id="KW-0560">Oxidoreductase</keyword>
<organism evidence="5 6">
    <name type="scientific">Phaseolus vulgaris</name>
    <name type="common">Kidney bean</name>
    <name type="synonym">French bean</name>
    <dbReference type="NCBI Taxonomy" id="3885"/>
    <lineage>
        <taxon>Eukaryota</taxon>
        <taxon>Viridiplantae</taxon>
        <taxon>Streptophyta</taxon>
        <taxon>Embryophyta</taxon>
        <taxon>Tracheophyta</taxon>
        <taxon>Spermatophyta</taxon>
        <taxon>Magnoliopsida</taxon>
        <taxon>eudicotyledons</taxon>
        <taxon>Gunneridae</taxon>
        <taxon>Pentapetalae</taxon>
        <taxon>rosids</taxon>
        <taxon>fabids</taxon>
        <taxon>Fabales</taxon>
        <taxon>Fabaceae</taxon>
        <taxon>Papilionoideae</taxon>
        <taxon>50 kb inversion clade</taxon>
        <taxon>NPAAA clade</taxon>
        <taxon>indigoferoid/millettioid clade</taxon>
        <taxon>Phaseoleae</taxon>
        <taxon>Phaseolus</taxon>
    </lineage>
</organism>
<dbReference type="InterPro" id="IPR000907">
    <property type="entry name" value="LipOase"/>
</dbReference>
<dbReference type="Pfam" id="PF00305">
    <property type="entry name" value="Lipoxygenase"/>
    <property type="match status" value="1"/>
</dbReference>
<sequence length="93" mass="10636">MDLTVMEILSRHASDEVYLGQRDTLDWTADQKAKDLFKKFTEQLKDIESKISERNNNKELRNRTGPVKLPYTVLLPSSEPGITFRGIPNSVSI</sequence>
<dbReference type="GO" id="GO:0046872">
    <property type="term" value="F:metal ion binding"/>
    <property type="evidence" value="ECO:0007669"/>
    <property type="project" value="UniProtKB-KW"/>
</dbReference>